<feature type="region of interest" description="Disordered" evidence="3">
    <location>
        <begin position="388"/>
        <end position="413"/>
    </location>
</feature>
<feature type="domain" description="Myosin tail" evidence="4">
    <location>
        <begin position="889"/>
        <end position="1179"/>
    </location>
</feature>
<feature type="region of interest" description="Disordered" evidence="3">
    <location>
        <begin position="69"/>
        <end position="125"/>
    </location>
</feature>
<feature type="compositionally biased region" description="Acidic residues" evidence="3">
    <location>
        <begin position="1453"/>
        <end position="1469"/>
    </location>
</feature>
<evidence type="ECO:0000256" key="1">
    <source>
        <dbReference type="ARBA" id="ARBA00023054"/>
    </source>
</evidence>
<accession>A0A9B2JVX0</accession>
<feature type="region of interest" description="Disordered" evidence="3">
    <location>
        <begin position="1376"/>
        <end position="1426"/>
    </location>
</feature>
<dbReference type="InterPro" id="IPR027417">
    <property type="entry name" value="P-loop_NTPase"/>
</dbReference>
<dbReference type="InterPro" id="IPR000048">
    <property type="entry name" value="IQ_motif_EF-hand-BS"/>
</dbReference>
<organism evidence="5 6">
    <name type="scientific">Bombus terrestris</name>
    <name type="common">Buff-tailed bumblebee</name>
    <name type="synonym">Apis terrestris</name>
    <dbReference type="NCBI Taxonomy" id="30195"/>
    <lineage>
        <taxon>Eukaryota</taxon>
        <taxon>Metazoa</taxon>
        <taxon>Ecdysozoa</taxon>
        <taxon>Arthropoda</taxon>
        <taxon>Hexapoda</taxon>
        <taxon>Insecta</taxon>
        <taxon>Pterygota</taxon>
        <taxon>Neoptera</taxon>
        <taxon>Endopterygota</taxon>
        <taxon>Hymenoptera</taxon>
        <taxon>Apocrita</taxon>
        <taxon>Aculeata</taxon>
        <taxon>Apoidea</taxon>
        <taxon>Anthophila</taxon>
        <taxon>Apidae</taxon>
        <taxon>Bombus</taxon>
        <taxon>Bombus</taxon>
    </lineage>
</organism>
<keyword evidence="1 2" id="KW-0175">Coiled coil</keyword>
<evidence type="ECO:0000256" key="3">
    <source>
        <dbReference type="SAM" id="MobiDB-lite"/>
    </source>
</evidence>
<proteinExistence type="predicted"/>
<dbReference type="Gene3D" id="1.20.5.340">
    <property type="match status" value="1"/>
</dbReference>
<gene>
    <name evidence="6" type="primary">LOC100642299</name>
</gene>
<feature type="compositionally biased region" description="Basic and acidic residues" evidence="3">
    <location>
        <begin position="388"/>
        <end position="404"/>
    </location>
</feature>
<dbReference type="RefSeq" id="XP_012171228.2">
    <property type="nucleotide sequence ID" value="XM_012315838.3"/>
</dbReference>
<protein>
    <submittedName>
        <fullName evidence="6">Unconventional myosin-XVIIIa isoform X6</fullName>
    </submittedName>
</protein>
<feature type="region of interest" description="Disordered" evidence="3">
    <location>
        <begin position="1450"/>
        <end position="1469"/>
    </location>
</feature>
<dbReference type="Pfam" id="PF00612">
    <property type="entry name" value="IQ"/>
    <property type="match status" value="1"/>
</dbReference>
<keyword evidence="5" id="KW-1185">Reference proteome</keyword>
<feature type="compositionally biased region" description="Polar residues" evidence="3">
    <location>
        <begin position="39"/>
        <end position="50"/>
    </location>
</feature>
<dbReference type="GeneID" id="100642299"/>
<reference evidence="6" key="1">
    <citation type="submission" date="2025-08" db="UniProtKB">
        <authorList>
            <consortium name="RefSeq"/>
        </authorList>
    </citation>
    <scope>IDENTIFICATION</scope>
</reference>
<evidence type="ECO:0000256" key="2">
    <source>
        <dbReference type="SAM" id="Coils"/>
    </source>
</evidence>
<dbReference type="GO" id="GO:0032982">
    <property type="term" value="C:myosin filament"/>
    <property type="evidence" value="ECO:0007669"/>
    <property type="project" value="TreeGrafter"/>
</dbReference>
<evidence type="ECO:0000259" key="4">
    <source>
        <dbReference type="Pfam" id="PF01576"/>
    </source>
</evidence>
<dbReference type="Pfam" id="PF01576">
    <property type="entry name" value="Myosin_tail_1"/>
    <property type="match status" value="1"/>
</dbReference>
<dbReference type="PANTHER" id="PTHR45615">
    <property type="entry name" value="MYOSIN HEAVY CHAIN, NON-MUSCLE"/>
    <property type="match status" value="1"/>
</dbReference>
<dbReference type="GO" id="GO:0005737">
    <property type="term" value="C:cytoplasm"/>
    <property type="evidence" value="ECO:0007669"/>
    <property type="project" value="TreeGrafter"/>
</dbReference>
<feature type="region of interest" description="Disordered" evidence="3">
    <location>
        <begin position="1"/>
        <end position="54"/>
    </location>
</feature>
<dbReference type="PANTHER" id="PTHR45615:SF36">
    <property type="entry name" value="MYOSIN HEAVY CHAIN-LIKE, ISOFORM B-RELATED"/>
    <property type="match status" value="1"/>
</dbReference>
<dbReference type="GO" id="GO:0051015">
    <property type="term" value="F:actin filament binding"/>
    <property type="evidence" value="ECO:0007669"/>
    <property type="project" value="TreeGrafter"/>
</dbReference>
<dbReference type="SUPFAM" id="SSF52540">
    <property type="entry name" value="P-loop containing nucleoside triphosphate hydrolases"/>
    <property type="match status" value="1"/>
</dbReference>
<name>A0A9B2JVX0_BOMTE</name>
<feature type="compositionally biased region" description="Polar residues" evidence="3">
    <location>
        <begin position="70"/>
        <end position="90"/>
    </location>
</feature>
<feature type="coiled-coil region" evidence="2">
    <location>
        <begin position="757"/>
        <end position="854"/>
    </location>
</feature>
<sequence length="1469" mass="168064">MLENATRWPGNAGSRLVKARSSPNVSKASLSVPRKQAVPDQNRSTCTSKPSRVIKTTAPPRTTAKIVSNDHASARTTFSAESKTRASCPSKSRRSTPDGRTEATKCSSTTAKNEKRQVTRSISSSSSCTILEDRTLLKKGLSYAPTKLPKKPEALRKKAALDRSVSLGCVSVDIRGGSEESFRMSSSFSSEANRQMMEKARKQEIPRRKSINRSTSLWNVQAISKNDVPTRKMFGVSSRPSKIPLLAHRNTRVGRSLADLSQVDRAVEPTMQPVHFDDVDLDRSMDERIYENCREAFNCTPMQKPARTYTSNLEERVAFLMAELDDDVDDDEQARATMVASTDCVDAAPRRTNSVYEVREIDVKRSNESSAKLVQSEQYTATVIRIEGNSERRDESTKKVESNEKNNLQETRNTMNAVKGLRSREHEKIDRQDVIEESKKKKETSNIQELRKNWEKQTVNGLIIKDEKKMDFASALVCNAEPPKTVCQRNNEARQEAKSKQSVGKRAKEIEHLVNFFNCKNAEATKEVKDPWIKTRATPDTTTIEPMTTLKKNVDVKSIHDYNGYTSDGNCSEDSGHMSNENEVEWKDGVVQGETRDFGKEQFFEQNEVRGIGVYDGTSIVSRLEPEKKPTMVVRSSVSTSSGASSIDSCKGENTKVTVHSGKDQWKACRSYNDGRQIFFRSGTLERLEAQRDEKLTGHIILLQARCRGYLARRKLNTLKLQDLAVRCIQRNVRKWMSVREWPWWRLYVKVAPLLNVHRTEDQLKAKTEELETLRAKVERLEQERNHLKHDNDRLEAKLSEMTADFAEEHSTSTLAAERIDAETSERLRLERELQDVTEANKNLQQTTERLEMELLYARAADLNGVVSDAEDGEDGGVYKQRYEHAVRELEFTKRKMAQQHEDDLEQLVGLKKQLEKKLADAYEEVEEQRQVVGQWKRRVQKLNGEMHDLRLLLEEQTARNNLLEKKQRKFDSETQNLMNDLRQEKAQRERLAREKEIAIAEKFTIEQNLSDARLEIELKEERLRTLGQELEELTFGGKTEEEVAQLKKAKHELEKRVKDQEEELDDLAGQVQLLEQAKLRLEMSIEQQRKEIRKEMQQRDEELEDVRGNALKKVKALESQLENEHEERTILLREKHELERRLVAIEEQDRAERAAEAETMHRLKRDLKRTKALLRDAQTMLERSKGDSTGKAALRQLKNQLEDAECARAVAVKAKQALEQELNETQASLEEALRQRSEAEDRANVASRERTELLSQLEENEEELAEVLKKYRAAVQQVSAEQGQLQEAQVQIAALEAEKSALKDQLSELTQRLESVEQLGDPTANSLATRRLEFRAKELESKLELEQTTRARLETQIARLKENVEKLQTETALLRTKEQSAQDASRRLQRSLRETREEASSALAREQESTRARRELEKSLEAAEAETKVARDDLRLALQRIDDLQSAIQGELDLDCSEEGTTENSDSD</sequence>
<dbReference type="InterPro" id="IPR002928">
    <property type="entry name" value="Myosin_tail"/>
</dbReference>
<dbReference type="PROSITE" id="PS50096">
    <property type="entry name" value="IQ"/>
    <property type="match status" value="1"/>
</dbReference>
<dbReference type="Proteomes" id="UP000835206">
    <property type="component" value="Chromosome 14"/>
</dbReference>
<dbReference type="Gene3D" id="1.20.5.4820">
    <property type="match status" value="1"/>
</dbReference>
<dbReference type="CTD" id="41955"/>
<dbReference type="GO" id="GO:0016460">
    <property type="term" value="C:myosin II complex"/>
    <property type="evidence" value="ECO:0007669"/>
    <property type="project" value="TreeGrafter"/>
</dbReference>
<evidence type="ECO:0000313" key="6">
    <source>
        <dbReference type="RefSeq" id="XP_012171228.2"/>
    </source>
</evidence>
<dbReference type="GO" id="GO:0031032">
    <property type="term" value="P:actomyosin structure organization"/>
    <property type="evidence" value="ECO:0007669"/>
    <property type="project" value="TreeGrafter"/>
</dbReference>
<evidence type="ECO:0000313" key="5">
    <source>
        <dbReference type="Proteomes" id="UP000835206"/>
    </source>
</evidence>